<proteinExistence type="inferred from homology"/>
<dbReference type="Pfam" id="PF02110">
    <property type="entry name" value="HK"/>
    <property type="match status" value="1"/>
</dbReference>
<evidence type="ECO:0000256" key="3">
    <source>
        <dbReference type="ARBA" id="ARBA00004868"/>
    </source>
</evidence>
<evidence type="ECO:0000256" key="9">
    <source>
        <dbReference type="ARBA" id="ARBA00022842"/>
    </source>
</evidence>
<comment type="similarity">
    <text evidence="11">Belongs to the Thz kinase family.</text>
</comment>
<dbReference type="RefSeq" id="WP_062175406.1">
    <property type="nucleotide sequence ID" value="NZ_BBXL01000001.1"/>
</dbReference>
<keyword evidence="6 11" id="KW-0547">Nucleotide-binding</keyword>
<dbReference type="STRING" id="1346286.SAMN05444362_101312"/>
<comment type="function">
    <text evidence="11">Catalyzes the phosphorylation of the hydroxyl group of 4-methyl-5-beta-hydroxyethylthiazole (THZ).</text>
</comment>
<evidence type="ECO:0000256" key="2">
    <source>
        <dbReference type="ARBA" id="ARBA00001946"/>
    </source>
</evidence>
<dbReference type="GO" id="GO:0004417">
    <property type="term" value="F:hydroxyethylthiazole kinase activity"/>
    <property type="evidence" value="ECO:0007669"/>
    <property type="project" value="UniProtKB-UniRule"/>
</dbReference>
<evidence type="ECO:0000256" key="6">
    <source>
        <dbReference type="ARBA" id="ARBA00022741"/>
    </source>
</evidence>
<reference evidence="13" key="1">
    <citation type="submission" date="2016-11" db="EMBL/GenBank/DDBJ databases">
        <authorList>
            <person name="Varghese N."/>
            <person name="Submissions S."/>
        </authorList>
    </citation>
    <scope>NUCLEOTIDE SEQUENCE [LARGE SCALE GENOMIC DNA]</scope>
    <source>
        <strain evidence="13">DSM 27370</strain>
    </source>
</reference>
<gene>
    <name evidence="11" type="primary">thiM</name>
    <name evidence="12" type="ORF">SAMN05444362_101312</name>
</gene>
<evidence type="ECO:0000256" key="4">
    <source>
        <dbReference type="ARBA" id="ARBA00022679"/>
    </source>
</evidence>
<dbReference type="GO" id="GO:0009229">
    <property type="term" value="P:thiamine diphosphate biosynthetic process"/>
    <property type="evidence" value="ECO:0007669"/>
    <property type="project" value="UniProtKB-UniRule"/>
</dbReference>
<dbReference type="PIRSF" id="PIRSF000513">
    <property type="entry name" value="Thz_kinase"/>
    <property type="match status" value="1"/>
</dbReference>
<feature type="binding site" evidence="11">
    <location>
        <position position="122"/>
    </location>
    <ligand>
        <name>ATP</name>
        <dbReference type="ChEBI" id="CHEBI:30616"/>
    </ligand>
</feature>
<feature type="binding site" evidence="11">
    <location>
        <position position="168"/>
    </location>
    <ligand>
        <name>ATP</name>
        <dbReference type="ChEBI" id="CHEBI:30616"/>
    </ligand>
</feature>
<dbReference type="NCBIfam" id="TIGR00694">
    <property type="entry name" value="thiM"/>
    <property type="match status" value="1"/>
</dbReference>
<evidence type="ECO:0000256" key="8">
    <source>
        <dbReference type="ARBA" id="ARBA00022840"/>
    </source>
</evidence>
<dbReference type="InterPro" id="IPR000417">
    <property type="entry name" value="Hyethyz_kinase"/>
</dbReference>
<keyword evidence="13" id="KW-1185">Reference proteome</keyword>
<keyword evidence="10 11" id="KW-0784">Thiamine biosynthesis</keyword>
<sequence>MINIEHLIRDLNLIRKQSPLIHNITNYVVMNNTANALLAIGASPVMAHSVDEVEEMVSIASSLVINIGTLDAAWVEAMLIAGKKALQKSTPVVFDPVGAGATIYRSKVCKLIIEECKPSIIRGNASEIIALLNTEAQTKGVDSTNTSDAALNSAKALASLTNSVVVISGESDYITNGTVVETVKNGHPMMEKVTGMGCTATSIVAAFAAVNNNQLEAATHAMSVMSIAGEIAAAISKGNGSLQVNFLDTLFNIDEDMIRKNIRQ</sequence>
<dbReference type="NCBIfam" id="NF006830">
    <property type="entry name" value="PRK09355.1"/>
    <property type="match status" value="1"/>
</dbReference>
<evidence type="ECO:0000256" key="7">
    <source>
        <dbReference type="ARBA" id="ARBA00022777"/>
    </source>
</evidence>
<keyword evidence="5 11" id="KW-0479">Metal-binding</keyword>
<evidence type="ECO:0000256" key="5">
    <source>
        <dbReference type="ARBA" id="ARBA00022723"/>
    </source>
</evidence>
<evidence type="ECO:0000313" key="13">
    <source>
        <dbReference type="Proteomes" id="UP000184480"/>
    </source>
</evidence>
<dbReference type="Proteomes" id="UP000184480">
    <property type="component" value="Unassembled WGS sequence"/>
</dbReference>
<dbReference type="GO" id="GO:0005524">
    <property type="term" value="F:ATP binding"/>
    <property type="evidence" value="ECO:0007669"/>
    <property type="project" value="UniProtKB-UniRule"/>
</dbReference>
<dbReference type="SUPFAM" id="SSF53613">
    <property type="entry name" value="Ribokinase-like"/>
    <property type="match status" value="1"/>
</dbReference>
<dbReference type="OrthoDB" id="9778146at2"/>
<keyword evidence="9 11" id="KW-0460">Magnesium</keyword>
<keyword evidence="8 11" id="KW-0067">ATP-binding</keyword>
<dbReference type="EC" id="2.7.1.50" evidence="11"/>
<evidence type="ECO:0000256" key="1">
    <source>
        <dbReference type="ARBA" id="ARBA00001771"/>
    </source>
</evidence>
<feature type="binding site" evidence="11">
    <location>
        <position position="195"/>
    </location>
    <ligand>
        <name>substrate</name>
    </ligand>
</feature>
<comment type="catalytic activity">
    <reaction evidence="1 11">
        <text>5-(2-hydroxyethyl)-4-methylthiazole + ATP = 4-methyl-5-(2-phosphooxyethyl)-thiazole + ADP + H(+)</text>
        <dbReference type="Rhea" id="RHEA:24212"/>
        <dbReference type="ChEBI" id="CHEBI:15378"/>
        <dbReference type="ChEBI" id="CHEBI:17957"/>
        <dbReference type="ChEBI" id="CHEBI:30616"/>
        <dbReference type="ChEBI" id="CHEBI:58296"/>
        <dbReference type="ChEBI" id="CHEBI:456216"/>
        <dbReference type="EC" id="2.7.1.50"/>
    </reaction>
</comment>
<evidence type="ECO:0000256" key="10">
    <source>
        <dbReference type="ARBA" id="ARBA00022977"/>
    </source>
</evidence>
<dbReference type="UniPathway" id="UPA00060">
    <property type="reaction ID" value="UER00139"/>
</dbReference>
<dbReference type="GO" id="GO:0009228">
    <property type="term" value="P:thiamine biosynthetic process"/>
    <property type="evidence" value="ECO:0007669"/>
    <property type="project" value="UniProtKB-KW"/>
</dbReference>
<keyword evidence="4 11" id="KW-0808">Transferase</keyword>
<organism evidence="12 13">
    <name type="scientific">Dysgonomonas macrotermitis</name>
    <dbReference type="NCBI Taxonomy" id="1346286"/>
    <lineage>
        <taxon>Bacteria</taxon>
        <taxon>Pseudomonadati</taxon>
        <taxon>Bacteroidota</taxon>
        <taxon>Bacteroidia</taxon>
        <taxon>Bacteroidales</taxon>
        <taxon>Dysgonomonadaceae</taxon>
        <taxon>Dysgonomonas</taxon>
    </lineage>
</organism>
<feature type="binding site" evidence="11">
    <location>
        <position position="46"/>
    </location>
    <ligand>
        <name>substrate</name>
    </ligand>
</feature>
<evidence type="ECO:0000256" key="11">
    <source>
        <dbReference type="HAMAP-Rule" id="MF_00228"/>
    </source>
</evidence>
<protein>
    <recommendedName>
        <fullName evidence="11">Hydroxyethylthiazole kinase</fullName>
        <ecNumber evidence="11">2.7.1.50</ecNumber>
    </recommendedName>
    <alternativeName>
        <fullName evidence="11">4-methyl-5-beta-hydroxyethylthiazole kinase</fullName>
        <shortName evidence="11">TH kinase</shortName>
        <shortName evidence="11">Thz kinase</shortName>
    </alternativeName>
</protein>
<dbReference type="AlphaFoldDB" id="A0A1M4TEX9"/>
<accession>A0A1M4TEX9</accession>
<dbReference type="GO" id="GO:0000287">
    <property type="term" value="F:magnesium ion binding"/>
    <property type="evidence" value="ECO:0007669"/>
    <property type="project" value="UniProtKB-UniRule"/>
</dbReference>
<dbReference type="PRINTS" id="PR01099">
    <property type="entry name" value="HYETHTZKNASE"/>
</dbReference>
<dbReference type="InterPro" id="IPR029056">
    <property type="entry name" value="Ribokinase-like"/>
</dbReference>
<name>A0A1M4TEX9_9BACT</name>
<dbReference type="HAMAP" id="MF_00228">
    <property type="entry name" value="Thz_kinase"/>
    <property type="match status" value="1"/>
</dbReference>
<comment type="cofactor">
    <cofactor evidence="2 11">
        <name>Mg(2+)</name>
        <dbReference type="ChEBI" id="CHEBI:18420"/>
    </cofactor>
</comment>
<keyword evidence="7 11" id="KW-0418">Kinase</keyword>
<dbReference type="CDD" id="cd01170">
    <property type="entry name" value="THZ_kinase"/>
    <property type="match status" value="1"/>
</dbReference>
<dbReference type="EMBL" id="FQUC01000001">
    <property type="protein sequence ID" value="SHE43001.1"/>
    <property type="molecule type" value="Genomic_DNA"/>
</dbReference>
<dbReference type="Gene3D" id="3.40.1190.20">
    <property type="match status" value="1"/>
</dbReference>
<evidence type="ECO:0000313" key="12">
    <source>
        <dbReference type="EMBL" id="SHE43001.1"/>
    </source>
</evidence>
<comment type="pathway">
    <text evidence="3 11">Cofactor biosynthesis; thiamine diphosphate biosynthesis; 4-methyl-5-(2-phosphoethyl)-thiazole from 5-(2-hydroxyethyl)-4-methylthiazole: step 1/1.</text>
</comment>